<dbReference type="Proteomes" id="UP000551501">
    <property type="component" value="Unassembled WGS sequence"/>
</dbReference>
<dbReference type="EMBL" id="JACIFP010000001">
    <property type="protein sequence ID" value="MBB4135460.1"/>
    <property type="molecule type" value="Genomic_DNA"/>
</dbReference>
<dbReference type="GO" id="GO:0016740">
    <property type="term" value="F:transferase activity"/>
    <property type="evidence" value="ECO:0007669"/>
    <property type="project" value="UniProtKB-KW"/>
</dbReference>
<reference evidence="1 2" key="1">
    <citation type="submission" date="2020-08" db="EMBL/GenBank/DDBJ databases">
        <title>Sequencing the genomes of 1000 actinobacteria strains.</title>
        <authorList>
            <person name="Klenk H.-P."/>
        </authorList>
    </citation>
    <scope>NUCLEOTIDE SEQUENCE [LARGE SCALE GENOMIC DNA]</scope>
    <source>
        <strain evidence="1 2">DSM 45298</strain>
    </source>
</reference>
<dbReference type="InterPro" id="IPR047324">
    <property type="entry name" value="LbH_gamma_CA-like"/>
</dbReference>
<organism evidence="1 2">
    <name type="scientific">Gordonia humi</name>
    <dbReference type="NCBI Taxonomy" id="686429"/>
    <lineage>
        <taxon>Bacteria</taxon>
        <taxon>Bacillati</taxon>
        <taxon>Actinomycetota</taxon>
        <taxon>Actinomycetes</taxon>
        <taxon>Mycobacteriales</taxon>
        <taxon>Gordoniaceae</taxon>
        <taxon>Gordonia</taxon>
    </lineage>
</organism>
<evidence type="ECO:0000313" key="2">
    <source>
        <dbReference type="Proteomes" id="UP000551501"/>
    </source>
</evidence>
<proteinExistence type="predicted"/>
<dbReference type="CDD" id="cd04645">
    <property type="entry name" value="LbH_gamma_CA_like"/>
    <property type="match status" value="1"/>
</dbReference>
<comment type="caution">
    <text evidence="1">The sequence shown here is derived from an EMBL/GenBank/DDBJ whole genome shotgun (WGS) entry which is preliminary data.</text>
</comment>
<sequence length="183" mass="19372">MTFYALGGVRPTVDETAYVHPAATVIGDVTIGPESSVWPGAVLRGDMGSIVVGARTSIQDNTVLHTTEEWPTVIGDDCVVGHIAHLEGCTVGNRCLIGSGSVVLNRAQIGDGCVVGGQALVAEDTVAPPGTMLLGVPARPRDVAPDDVTAWIDYGVGEYRENARRYRAELRPVEPIRRSSPIR</sequence>
<dbReference type="Gene3D" id="2.160.10.10">
    <property type="entry name" value="Hexapeptide repeat proteins"/>
    <property type="match status" value="1"/>
</dbReference>
<dbReference type="RefSeq" id="WP_183370502.1">
    <property type="nucleotide sequence ID" value="NZ_BAABHL010000065.1"/>
</dbReference>
<evidence type="ECO:0000313" key="1">
    <source>
        <dbReference type="EMBL" id="MBB4135460.1"/>
    </source>
</evidence>
<dbReference type="InterPro" id="IPR001451">
    <property type="entry name" value="Hexapep"/>
</dbReference>
<keyword evidence="2" id="KW-1185">Reference proteome</keyword>
<dbReference type="InterPro" id="IPR011004">
    <property type="entry name" value="Trimer_LpxA-like_sf"/>
</dbReference>
<dbReference type="AlphaFoldDB" id="A0A840F5D0"/>
<dbReference type="SUPFAM" id="SSF51161">
    <property type="entry name" value="Trimeric LpxA-like enzymes"/>
    <property type="match status" value="1"/>
</dbReference>
<dbReference type="InterPro" id="IPR050484">
    <property type="entry name" value="Transf_Hexapept/Carb_Anhydrase"/>
</dbReference>
<gene>
    <name evidence="1" type="ORF">BKA16_002012</name>
</gene>
<keyword evidence="1" id="KW-0808">Transferase</keyword>
<accession>A0A840F5D0</accession>
<protein>
    <submittedName>
        <fullName evidence="1">Carbonic anhydrase/acetyltransferase-like protein (Isoleucine patch superfamily)</fullName>
    </submittedName>
</protein>
<dbReference type="PANTHER" id="PTHR13061">
    <property type="entry name" value="DYNACTIN SUBUNIT P25"/>
    <property type="match status" value="1"/>
</dbReference>
<name>A0A840F5D0_9ACTN</name>
<dbReference type="Pfam" id="PF00132">
    <property type="entry name" value="Hexapep"/>
    <property type="match status" value="1"/>
</dbReference>
<dbReference type="PANTHER" id="PTHR13061:SF29">
    <property type="entry name" value="GAMMA CARBONIC ANHYDRASE-LIKE 1, MITOCHONDRIAL-RELATED"/>
    <property type="match status" value="1"/>
</dbReference>